<evidence type="ECO:0000256" key="3">
    <source>
        <dbReference type="ARBA" id="ARBA00012438"/>
    </source>
</evidence>
<feature type="chain" id="PRO_5046791337" description="histidine kinase" evidence="11">
    <location>
        <begin position="21"/>
        <end position="587"/>
    </location>
</feature>
<dbReference type="RefSeq" id="WP_377896666.1">
    <property type="nucleotide sequence ID" value="NZ_JBHRWI010000036.1"/>
</dbReference>
<evidence type="ECO:0000256" key="7">
    <source>
        <dbReference type="ARBA" id="ARBA00022777"/>
    </source>
</evidence>
<feature type="signal peptide" evidence="11">
    <location>
        <begin position="1"/>
        <end position="20"/>
    </location>
</feature>
<reference evidence="15" key="1">
    <citation type="journal article" date="2019" name="Int. J. Syst. Evol. Microbiol.">
        <title>The Global Catalogue of Microorganisms (GCM) 10K type strain sequencing project: providing services to taxonomists for standard genome sequencing and annotation.</title>
        <authorList>
            <consortium name="The Broad Institute Genomics Platform"/>
            <consortium name="The Broad Institute Genome Sequencing Center for Infectious Disease"/>
            <person name="Wu L."/>
            <person name="Ma J."/>
        </authorList>
    </citation>
    <scope>NUCLEOTIDE SEQUENCE [LARGE SCALE GENOMIC DNA]</scope>
    <source>
        <strain evidence="15">CGMCC 4.7682</strain>
    </source>
</reference>
<keyword evidence="9" id="KW-0902">Two-component regulatory system</keyword>
<dbReference type="SUPFAM" id="SSF55874">
    <property type="entry name" value="ATPase domain of HSP90 chaperone/DNA topoisomerase II/histidine kinase"/>
    <property type="match status" value="1"/>
</dbReference>
<dbReference type="InterPro" id="IPR003660">
    <property type="entry name" value="HAMP_dom"/>
</dbReference>
<evidence type="ECO:0000256" key="5">
    <source>
        <dbReference type="ARBA" id="ARBA00022679"/>
    </source>
</evidence>
<evidence type="ECO:0000256" key="6">
    <source>
        <dbReference type="ARBA" id="ARBA00022692"/>
    </source>
</evidence>
<accession>A0ABV7QLH3</accession>
<evidence type="ECO:0000313" key="15">
    <source>
        <dbReference type="Proteomes" id="UP001595764"/>
    </source>
</evidence>
<dbReference type="SMART" id="SM00304">
    <property type="entry name" value="HAMP"/>
    <property type="match status" value="1"/>
</dbReference>
<evidence type="ECO:0000313" key="14">
    <source>
        <dbReference type="EMBL" id="MFC3514182.1"/>
    </source>
</evidence>
<keyword evidence="15" id="KW-1185">Reference proteome</keyword>
<dbReference type="CDD" id="cd06225">
    <property type="entry name" value="HAMP"/>
    <property type="match status" value="1"/>
</dbReference>
<dbReference type="CDD" id="cd00075">
    <property type="entry name" value="HATPase"/>
    <property type="match status" value="1"/>
</dbReference>
<dbReference type="InterPro" id="IPR036097">
    <property type="entry name" value="HisK_dim/P_sf"/>
</dbReference>
<comment type="subcellular location">
    <subcellularLocation>
        <location evidence="2">Cell membrane</location>
    </subcellularLocation>
</comment>
<dbReference type="SMART" id="SM00387">
    <property type="entry name" value="HATPase_c"/>
    <property type="match status" value="1"/>
</dbReference>
<evidence type="ECO:0000256" key="8">
    <source>
        <dbReference type="ARBA" id="ARBA00022989"/>
    </source>
</evidence>
<keyword evidence="5" id="KW-0808">Transferase</keyword>
<dbReference type="PANTHER" id="PTHR43711">
    <property type="entry name" value="TWO-COMPONENT HISTIDINE KINASE"/>
    <property type="match status" value="1"/>
</dbReference>
<evidence type="ECO:0000256" key="10">
    <source>
        <dbReference type="SAM" id="Phobius"/>
    </source>
</evidence>
<dbReference type="InterPro" id="IPR005467">
    <property type="entry name" value="His_kinase_dom"/>
</dbReference>
<comment type="catalytic activity">
    <reaction evidence="1">
        <text>ATP + protein L-histidine = ADP + protein N-phospho-L-histidine.</text>
        <dbReference type="EC" id="2.7.13.3"/>
    </reaction>
</comment>
<protein>
    <recommendedName>
        <fullName evidence="3">histidine kinase</fullName>
        <ecNumber evidence="3">2.7.13.3</ecNumber>
    </recommendedName>
</protein>
<dbReference type="Gene3D" id="6.10.340.10">
    <property type="match status" value="1"/>
</dbReference>
<comment type="caution">
    <text evidence="14">The sequence shown here is derived from an EMBL/GenBank/DDBJ whole genome shotgun (WGS) entry which is preliminary data.</text>
</comment>
<evidence type="ECO:0000256" key="4">
    <source>
        <dbReference type="ARBA" id="ARBA00022553"/>
    </source>
</evidence>
<keyword evidence="4" id="KW-0597">Phosphoprotein</keyword>
<name>A0ABV7QLH3_9PSEU</name>
<evidence type="ECO:0000256" key="2">
    <source>
        <dbReference type="ARBA" id="ARBA00004236"/>
    </source>
</evidence>
<evidence type="ECO:0000259" key="13">
    <source>
        <dbReference type="PROSITE" id="PS50885"/>
    </source>
</evidence>
<feature type="transmembrane region" description="Helical" evidence="10">
    <location>
        <begin position="291"/>
        <end position="311"/>
    </location>
</feature>
<dbReference type="SUPFAM" id="SSF47384">
    <property type="entry name" value="Homodimeric domain of signal transducing histidine kinase"/>
    <property type="match status" value="1"/>
</dbReference>
<dbReference type="InterPro" id="IPR003661">
    <property type="entry name" value="HisK_dim/P_dom"/>
</dbReference>
<dbReference type="Proteomes" id="UP001595764">
    <property type="component" value="Unassembled WGS sequence"/>
</dbReference>
<dbReference type="InterPro" id="IPR003594">
    <property type="entry name" value="HATPase_dom"/>
</dbReference>
<dbReference type="CDD" id="cd00082">
    <property type="entry name" value="HisKA"/>
    <property type="match status" value="1"/>
</dbReference>
<feature type="domain" description="HAMP" evidence="13">
    <location>
        <begin position="311"/>
        <end position="363"/>
    </location>
</feature>
<sequence>MPRSLLFRLFRLFAVTAAIAVCAIAATAWLASRTTSGAIEREQGQLFADDGTIYQALLSYAATHPTWSGATKTINDYADKTGRKIVLTTPQGKLIASSEQNPGTLPPQPSAVIDPLAVDTRLGIKSTPDRIDPDAVGPYKLPADERDDLQEVAEKVLSCTQRRTGLGSLEISPSGHPRVIAPAGTAQCGTALLERPTETERAALSKLSGLIDACLGRNDSTIPVAKLGLLWTFDGPVVQATDQTITNCVTSARKEQLTPYVAPAAWLYITEKGTDQPPTGFTLSPENRTKLIAVTAAILLLTVIVTALASIRLIRPLRALTGAAQRLKAGETGARVRVKGKDEIARLATAFNDMARAREELENARKAMVSDVAHELRTPLATIRGWLEATQDGISQLDDELVVSLLEEAVHLQHIVDDLQDLALADAGALRVHPEPIDANTVLAHLAAAHAPRAETAGVHLSVPPMENPAITADPVRLRQALDNLVSNAIRHTPSGGSVTVTASQRDNDAIFEVTDTGTGISPEDLPRVFDRFWRADPSRSRISGGSGLGLAIVRKLTEAHGGEVTATSTPGEGTTFTLRFPANFRG</sequence>
<dbReference type="Pfam" id="PF00512">
    <property type="entry name" value="HisKA"/>
    <property type="match status" value="1"/>
</dbReference>
<dbReference type="SMART" id="SM00388">
    <property type="entry name" value="HisKA"/>
    <property type="match status" value="1"/>
</dbReference>
<keyword evidence="10" id="KW-0472">Membrane</keyword>
<feature type="transmembrane region" description="Helical" evidence="10">
    <location>
        <begin position="12"/>
        <end position="31"/>
    </location>
</feature>
<dbReference type="PRINTS" id="PR00344">
    <property type="entry name" value="BCTRLSENSOR"/>
</dbReference>
<dbReference type="InterPro" id="IPR050736">
    <property type="entry name" value="Sensor_HK_Regulatory"/>
</dbReference>
<dbReference type="Pfam" id="PF00672">
    <property type="entry name" value="HAMP"/>
    <property type="match status" value="1"/>
</dbReference>
<proteinExistence type="predicted"/>
<dbReference type="SUPFAM" id="SSF158472">
    <property type="entry name" value="HAMP domain-like"/>
    <property type="match status" value="1"/>
</dbReference>
<keyword evidence="11" id="KW-0732">Signal</keyword>
<evidence type="ECO:0000256" key="9">
    <source>
        <dbReference type="ARBA" id="ARBA00023012"/>
    </source>
</evidence>
<dbReference type="InterPro" id="IPR004358">
    <property type="entry name" value="Sig_transdc_His_kin-like_C"/>
</dbReference>
<dbReference type="Gene3D" id="3.30.565.10">
    <property type="entry name" value="Histidine kinase-like ATPase, C-terminal domain"/>
    <property type="match status" value="1"/>
</dbReference>
<evidence type="ECO:0000256" key="11">
    <source>
        <dbReference type="SAM" id="SignalP"/>
    </source>
</evidence>
<gene>
    <name evidence="14" type="ORF">ACFORO_28720</name>
</gene>
<feature type="domain" description="Histidine kinase" evidence="12">
    <location>
        <begin position="371"/>
        <end position="585"/>
    </location>
</feature>
<dbReference type="InterPro" id="IPR036890">
    <property type="entry name" value="HATPase_C_sf"/>
</dbReference>
<dbReference type="EC" id="2.7.13.3" evidence="3"/>
<keyword evidence="6 10" id="KW-0812">Transmembrane</keyword>
<keyword evidence="8 10" id="KW-1133">Transmembrane helix</keyword>
<dbReference type="PANTHER" id="PTHR43711:SF1">
    <property type="entry name" value="HISTIDINE KINASE 1"/>
    <property type="match status" value="1"/>
</dbReference>
<dbReference type="PROSITE" id="PS50885">
    <property type="entry name" value="HAMP"/>
    <property type="match status" value="1"/>
</dbReference>
<keyword evidence="7 14" id="KW-0418">Kinase</keyword>
<dbReference type="Gene3D" id="1.10.287.130">
    <property type="match status" value="1"/>
</dbReference>
<organism evidence="14 15">
    <name type="scientific">Amycolatopsis halotolerans</name>
    <dbReference type="NCBI Taxonomy" id="330083"/>
    <lineage>
        <taxon>Bacteria</taxon>
        <taxon>Bacillati</taxon>
        <taxon>Actinomycetota</taxon>
        <taxon>Actinomycetes</taxon>
        <taxon>Pseudonocardiales</taxon>
        <taxon>Pseudonocardiaceae</taxon>
        <taxon>Amycolatopsis</taxon>
    </lineage>
</organism>
<dbReference type="Pfam" id="PF02518">
    <property type="entry name" value="HATPase_c"/>
    <property type="match status" value="1"/>
</dbReference>
<dbReference type="EMBL" id="JBHRWI010000036">
    <property type="protein sequence ID" value="MFC3514182.1"/>
    <property type="molecule type" value="Genomic_DNA"/>
</dbReference>
<evidence type="ECO:0000256" key="1">
    <source>
        <dbReference type="ARBA" id="ARBA00000085"/>
    </source>
</evidence>
<evidence type="ECO:0000259" key="12">
    <source>
        <dbReference type="PROSITE" id="PS50109"/>
    </source>
</evidence>
<dbReference type="PROSITE" id="PS50109">
    <property type="entry name" value="HIS_KIN"/>
    <property type="match status" value="1"/>
</dbReference>
<dbReference type="GO" id="GO:0016301">
    <property type="term" value="F:kinase activity"/>
    <property type="evidence" value="ECO:0007669"/>
    <property type="project" value="UniProtKB-KW"/>
</dbReference>